<dbReference type="EMBL" id="JAPMOS010000063">
    <property type="protein sequence ID" value="KAJ4456680.1"/>
    <property type="molecule type" value="Genomic_DNA"/>
</dbReference>
<dbReference type="PANTHER" id="PTHR45831">
    <property type="entry name" value="LD24721P"/>
    <property type="match status" value="1"/>
</dbReference>
<dbReference type="Gene3D" id="1.25.40.10">
    <property type="entry name" value="Tetratricopeptide repeat domain"/>
    <property type="match status" value="2"/>
</dbReference>
<keyword evidence="1" id="KW-0677">Repeat</keyword>
<feature type="repeat" description="TPR" evidence="3">
    <location>
        <begin position="10"/>
        <end position="43"/>
    </location>
</feature>
<organism evidence="5 6">
    <name type="scientific">Paratrimastix pyriformis</name>
    <dbReference type="NCBI Taxonomy" id="342808"/>
    <lineage>
        <taxon>Eukaryota</taxon>
        <taxon>Metamonada</taxon>
        <taxon>Preaxostyla</taxon>
        <taxon>Paratrimastigidae</taxon>
        <taxon>Paratrimastix</taxon>
    </lineage>
</organism>
<dbReference type="Pfam" id="PF13432">
    <property type="entry name" value="TPR_16"/>
    <property type="match status" value="1"/>
</dbReference>
<dbReference type="InterPro" id="IPR019734">
    <property type="entry name" value="TPR_rpt"/>
</dbReference>
<feature type="region of interest" description="Disordered" evidence="4">
    <location>
        <begin position="344"/>
        <end position="363"/>
    </location>
</feature>
<dbReference type="Proteomes" id="UP001141327">
    <property type="component" value="Unassembled WGS sequence"/>
</dbReference>
<feature type="region of interest" description="Disordered" evidence="4">
    <location>
        <begin position="128"/>
        <end position="165"/>
    </location>
</feature>
<evidence type="ECO:0000256" key="4">
    <source>
        <dbReference type="SAM" id="MobiDB-lite"/>
    </source>
</evidence>
<keyword evidence="2 3" id="KW-0802">TPR repeat</keyword>
<evidence type="ECO:0000313" key="5">
    <source>
        <dbReference type="EMBL" id="KAJ4456680.1"/>
    </source>
</evidence>
<feature type="repeat" description="TPR" evidence="3">
    <location>
        <begin position="44"/>
        <end position="77"/>
    </location>
</feature>
<dbReference type="Pfam" id="PF13374">
    <property type="entry name" value="TPR_10"/>
    <property type="match status" value="1"/>
</dbReference>
<evidence type="ECO:0000256" key="3">
    <source>
        <dbReference type="PROSITE-ProRule" id="PRU00339"/>
    </source>
</evidence>
<feature type="repeat" description="TPR" evidence="3">
    <location>
        <begin position="270"/>
        <end position="303"/>
    </location>
</feature>
<sequence length="363" mass="40955">MADPATKELAKKAKEDGNVHFKAENYPQAMECYNQARGLDPLVPAYHFNYGLAACHLKEYSKAAESLRTATTLDPDYGKAWLKLAEAEFHLGEWDEASQHFQNASRSIHRLYPTVMADCLHEFVQATEHPRSASDEGDRPHRSDADFIGPREAPRRPDRGDDEIAPTAADWEIPPITAPPRGTWSTPKSRSDVLQKVGEELMRRRNIPSALACFLEARDLDDRSVLHIRLAQAYMTSSGQRDIDNAVKRERLHKALIEVNVALSSSPDLSTGYWLRGNIYNDLDELDQALADFERSLAIRHSVLASIDLQAVKARIRAQEDRLARQMPLISVLRRKCRQPALQRTLAAPPLQETQRMDLSSET</sequence>
<protein>
    <recommendedName>
        <fullName evidence="7">TPR-like protein</fullName>
    </recommendedName>
</protein>
<gene>
    <name evidence="5" type="ORF">PAPYR_7983</name>
</gene>
<evidence type="ECO:0000256" key="2">
    <source>
        <dbReference type="ARBA" id="ARBA00022803"/>
    </source>
</evidence>
<evidence type="ECO:0000256" key="1">
    <source>
        <dbReference type="ARBA" id="ARBA00022737"/>
    </source>
</evidence>
<evidence type="ECO:0000313" key="6">
    <source>
        <dbReference type="Proteomes" id="UP001141327"/>
    </source>
</evidence>
<dbReference type="SUPFAM" id="SSF48452">
    <property type="entry name" value="TPR-like"/>
    <property type="match status" value="2"/>
</dbReference>
<proteinExistence type="predicted"/>
<feature type="compositionally biased region" description="Basic and acidic residues" evidence="4">
    <location>
        <begin position="128"/>
        <end position="145"/>
    </location>
</feature>
<comment type="caution">
    <text evidence="5">The sequence shown here is derived from an EMBL/GenBank/DDBJ whole genome shotgun (WGS) entry which is preliminary data.</text>
</comment>
<name>A0ABQ8UGY8_9EUKA</name>
<feature type="compositionally biased region" description="Polar residues" evidence="4">
    <location>
        <begin position="352"/>
        <end position="363"/>
    </location>
</feature>
<dbReference type="InterPro" id="IPR011990">
    <property type="entry name" value="TPR-like_helical_dom_sf"/>
</dbReference>
<evidence type="ECO:0008006" key="7">
    <source>
        <dbReference type="Google" id="ProtNLM"/>
    </source>
</evidence>
<dbReference type="PANTHER" id="PTHR45831:SF2">
    <property type="entry name" value="LD24721P"/>
    <property type="match status" value="1"/>
</dbReference>
<dbReference type="InterPro" id="IPR047150">
    <property type="entry name" value="SGT"/>
</dbReference>
<reference evidence="5" key="1">
    <citation type="journal article" date="2022" name="bioRxiv">
        <title>Genomics of Preaxostyla Flagellates Illuminates Evolutionary Transitions and the Path Towards Mitochondrial Loss.</title>
        <authorList>
            <person name="Novak L.V.F."/>
            <person name="Treitli S.C."/>
            <person name="Pyrih J."/>
            <person name="Halakuc P."/>
            <person name="Pipaliya S.V."/>
            <person name="Vacek V."/>
            <person name="Brzon O."/>
            <person name="Soukal P."/>
            <person name="Eme L."/>
            <person name="Dacks J.B."/>
            <person name="Karnkowska A."/>
            <person name="Elias M."/>
            <person name="Hampl V."/>
        </authorList>
    </citation>
    <scope>NUCLEOTIDE SEQUENCE</scope>
    <source>
        <strain evidence="5">RCP-MX</strain>
    </source>
</reference>
<keyword evidence="6" id="KW-1185">Reference proteome</keyword>
<dbReference type="PROSITE" id="PS50005">
    <property type="entry name" value="TPR"/>
    <property type="match status" value="3"/>
</dbReference>
<accession>A0ABQ8UGY8</accession>
<dbReference type="SMART" id="SM00028">
    <property type="entry name" value="TPR"/>
    <property type="match status" value="5"/>
</dbReference>